<evidence type="ECO:0000313" key="6">
    <source>
        <dbReference type="Proteomes" id="UP001596108"/>
    </source>
</evidence>
<protein>
    <submittedName>
        <fullName evidence="5">Helix-turn-helix domain-containing protein</fullName>
    </submittedName>
</protein>
<evidence type="ECO:0000259" key="4">
    <source>
        <dbReference type="PROSITE" id="PS01124"/>
    </source>
</evidence>
<dbReference type="SUPFAM" id="SSF46689">
    <property type="entry name" value="Homeodomain-like"/>
    <property type="match status" value="2"/>
</dbReference>
<dbReference type="RefSeq" id="WP_378111586.1">
    <property type="nucleotide sequence ID" value="NZ_JBHSNC010000027.1"/>
</dbReference>
<keyword evidence="2" id="KW-0238">DNA-binding</keyword>
<name>A0ABW0R382_9BACL</name>
<dbReference type="Pfam" id="PF12833">
    <property type="entry name" value="HTH_18"/>
    <property type="match status" value="1"/>
</dbReference>
<sequence>MVHHDEFNRLAYIGKLLHETLRLPVALIGPDRTLEREWGASSSSHLYLASQADLLLEIARSAEDESLPVIHSTNYSERALMLTSESWTLAIGPVLYASLGAETIQALMDDNQVVPKERERWSHYYRELPAVSKMQLVHAGMMLYYMVHGRSLEPHDILSRDHRLEHRLVQADELERQLGVQREDARRHHDPYMEERLHDRIRNGDKAGALQMLASFPEDSFGLLSRSSHLRNRKNLAIVTVTLSTRAAMEGGLFWELAYTLSDLHIQHIEDLREVSQVDRARLDVVADFAERVRQVRERQVSPAIANCQNYIFNHLYEEITLEHLERLTGMNGNYISHRFKMETGLSFRNYVLERRIEEARNLIKFTKLTFSEVATRLCFHDQSHFTKTFKKLTGVTPKQYRLTATGTLREEGDVHRG</sequence>
<dbReference type="InterPro" id="IPR009057">
    <property type="entry name" value="Homeodomain-like_sf"/>
</dbReference>
<evidence type="ECO:0000256" key="3">
    <source>
        <dbReference type="ARBA" id="ARBA00023163"/>
    </source>
</evidence>
<dbReference type="PANTHER" id="PTHR43280:SF34">
    <property type="entry name" value="ARAC-FAMILY TRANSCRIPTIONAL REGULATOR"/>
    <property type="match status" value="1"/>
</dbReference>
<evidence type="ECO:0000313" key="5">
    <source>
        <dbReference type="EMBL" id="MFC5529689.1"/>
    </source>
</evidence>
<gene>
    <name evidence="5" type="ORF">ACFPQ4_09530</name>
</gene>
<dbReference type="Proteomes" id="UP001596108">
    <property type="component" value="Unassembled WGS sequence"/>
</dbReference>
<dbReference type="PANTHER" id="PTHR43280">
    <property type="entry name" value="ARAC-FAMILY TRANSCRIPTIONAL REGULATOR"/>
    <property type="match status" value="1"/>
</dbReference>
<dbReference type="PRINTS" id="PR00032">
    <property type="entry name" value="HTHARAC"/>
</dbReference>
<keyword evidence="6" id="KW-1185">Reference proteome</keyword>
<reference evidence="6" key="1">
    <citation type="journal article" date="2019" name="Int. J. Syst. Evol. Microbiol.">
        <title>The Global Catalogue of Microorganisms (GCM) 10K type strain sequencing project: providing services to taxonomists for standard genome sequencing and annotation.</title>
        <authorList>
            <consortium name="The Broad Institute Genomics Platform"/>
            <consortium name="The Broad Institute Genome Sequencing Center for Infectious Disease"/>
            <person name="Wu L."/>
            <person name="Ma J."/>
        </authorList>
    </citation>
    <scope>NUCLEOTIDE SEQUENCE [LARGE SCALE GENOMIC DNA]</scope>
    <source>
        <strain evidence="6">CGMCC 1.18578</strain>
    </source>
</reference>
<evidence type="ECO:0000256" key="1">
    <source>
        <dbReference type="ARBA" id="ARBA00023015"/>
    </source>
</evidence>
<comment type="caution">
    <text evidence="5">The sequence shown here is derived from an EMBL/GenBank/DDBJ whole genome shotgun (WGS) entry which is preliminary data.</text>
</comment>
<evidence type="ECO:0000256" key="2">
    <source>
        <dbReference type="ARBA" id="ARBA00023125"/>
    </source>
</evidence>
<dbReference type="EMBL" id="JBHSNC010000027">
    <property type="protein sequence ID" value="MFC5529689.1"/>
    <property type="molecule type" value="Genomic_DNA"/>
</dbReference>
<dbReference type="InterPro" id="IPR018060">
    <property type="entry name" value="HTH_AraC"/>
</dbReference>
<feature type="domain" description="HTH araC/xylS-type" evidence="4">
    <location>
        <begin position="306"/>
        <end position="404"/>
    </location>
</feature>
<accession>A0ABW0R382</accession>
<organism evidence="5 6">
    <name type="scientific">Cohnella yongneupensis</name>
    <dbReference type="NCBI Taxonomy" id="425006"/>
    <lineage>
        <taxon>Bacteria</taxon>
        <taxon>Bacillati</taxon>
        <taxon>Bacillota</taxon>
        <taxon>Bacilli</taxon>
        <taxon>Bacillales</taxon>
        <taxon>Paenibacillaceae</taxon>
        <taxon>Cohnella</taxon>
    </lineage>
</organism>
<keyword evidence="1" id="KW-0805">Transcription regulation</keyword>
<dbReference type="InterPro" id="IPR020449">
    <property type="entry name" value="Tscrpt_reg_AraC-type_HTH"/>
</dbReference>
<proteinExistence type="predicted"/>
<dbReference type="PROSITE" id="PS01124">
    <property type="entry name" value="HTH_ARAC_FAMILY_2"/>
    <property type="match status" value="1"/>
</dbReference>
<dbReference type="SMART" id="SM00342">
    <property type="entry name" value="HTH_ARAC"/>
    <property type="match status" value="1"/>
</dbReference>
<dbReference type="Gene3D" id="1.10.10.60">
    <property type="entry name" value="Homeodomain-like"/>
    <property type="match status" value="2"/>
</dbReference>
<keyword evidence="3" id="KW-0804">Transcription</keyword>